<evidence type="ECO:0000256" key="2">
    <source>
        <dbReference type="ARBA" id="ARBA00022833"/>
    </source>
</evidence>
<dbReference type="InterPro" id="IPR020843">
    <property type="entry name" value="ER"/>
</dbReference>
<dbReference type="Pfam" id="PF08240">
    <property type="entry name" value="ADH_N"/>
    <property type="match status" value="1"/>
</dbReference>
<dbReference type="Gene3D" id="3.40.50.720">
    <property type="entry name" value="NAD(P)-binding Rossmann-like Domain"/>
    <property type="match status" value="1"/>
</dbReference>
<dbReference type="GO" id="GO:0016491">
    <property type="term" value="F:oxidoreductase activity"/>
    <property type="evidence" value="ECO:0007669"/>
    <property type="project" value="UniProtKB-KW"/>
</dbReference>
<dbReference type="PANTHER" id="PTHR43401">
    <property type="entry name" value="L-THREONINE 3-DEHYDROGENASE"/>
    <property type="match status" value="1"/>
</dbReference>
<comment type="similarity">
    <text evidence="4">Belongs to the zinc-containing alcohol dehydrogenase family.</text>
</comment>
<dbReference type="SMART" id="SM00829">
    <property type="entry name" value="PKS_ER"/>
    <property type="match status" value="1"/>
</dbReference>
<dbReference type="KEGG" id="tmr:Tmar_0397"/>
<dbReference type="InterPro" id="IPR036291">
    <property type="entry name" value="NAD(P)-bd_dom_sf"/>
</dbReference>
<feature type="domain" description="Enoyl reductase (ER)" evidence="6">
    <location>
        <begin position="7"/>
        <end position="339"/>
    </location>
</feature>
<dbReference type="GO" id="GO:0008270">
    <property type="term" value="F:zinc ion binding"/>
    <property type="evidence" value="ECO:0007669"/>
    <property type="project" value="InterPro"/>
</dbReference>
<evidence type="ECO:0000259" key="6">
    <source>
        <dbReference type="SMART" id="SM00829"/>
    </source>
</evidence>
<accession>E6SGA1</accession>
<evidence type="ECO:0000256" key="5">
    <source>
        <dbReference type="SAM" id="MobiDB-lite"/>
    </source>
</evidence>
<dbReference type="SUPFAM" id="SSF51735">
    <property type="entry name" value="NAD(P)-binding Rossmann-fold domains"/>
    <property type="match status" value="1"/>
</dbReference>
<dbReference type="eggNOG" id="COG1063">
    <property type="taxonomic scope" value="Bacteria"/>
</dbReference>
<dbReference type="InterPro" id="IPR011032">
    <property type="entry name" value="GroES-like_sf"/>
</dbReference>
<dbReference type="STRING" id="644966.Tmar_0397"/>
<keyword evidence="3" id="KW-0560">Oxidoreductase</keyword>
<evidence type="ECO:0000313" key="7">
    <source>
        <dbReference type="EMBL" id="ADU50518.1"/>
    </source>
</evidence>
<dbReference type="SUPFAM" id="SSF50129">
    <property type="entry name" value="GroES-like"/>
    <property type="match status" value="1"/>
</dbReference>
<evidence type="ECO:0000313" key="8">
    <source>
        <dbReference type="Proteomes" id="UP000008915"/>
    </source>
</evidence>
<dbReference type="RefSeq" id="WP_013494823.1">
    <property type="nucleotide sequence ID" value="NC_014831.1"/>
</dbReference>
<dbReference type="Pfam" id="PF00107">
    <property type="entry name" value="ADH_zinc_N"/>
    <property type="match status" value="1"/>
</dbReference>
<dbReference type="Proteomes" id="UP000008915">
    <property type="component" value="Chromosome"/>
</dbReference>
<reference evidence="7 8" key="1">
    <citation type="journal article" date="2010" name="Stand. Genomic Sci.">
        <title>Complete genome sequence of Thermaerobacter marianensis type strain (7p75a).</title>
        <authorList>
            <person name="Han C."/>
            <person name="Gu W."/>
            <person name="Zhang X."/>
            <person name="Lapidus A."/>
            <person name="Nolan M."/>
            <person name="Copeland A."/>
            <person name="Lucas S."/>
            <person name="Del Rio T.G."/>
            <person name="Tice H."/>
            <person name="Cheng J.F."/>
            <person name="Tapia R."/>
            <person name="Goodwin L."/>
            <person name="Pitluck S."/>
            <person name="Pagani I."/>
            <person name="Ivanova N."/>
            <person name="Mavromatis K."/>
            <person name="Mikhailova N."/>
            <person name="Pati A."/>
            <person name="Chen A."/>
            <person name="Palaniappan K."/>
            <person name="Land M."/>
            <person name="Hauser L."/>
            <person name="Chang Y.J."/>
            <person name="Jeffries C.D."/>
            <person name="Schneider S."/>
            <person name="Rohde M."/>
            <person name="Goker M."/>
            <person name="Pukall R."/>
            <person name="Woyke T."/>
            <person name="Bristow J."/>
            <person name="Eisen J.A."/>
            <person name="Markowitz V."/>
            <person name="Hugenholtz P."/>
            <person name="Kyrpides N.C."/>
            <person name="Klenk H.P."/>
            <person name="Detter J.C."/>
        </authorList>
    </citation>
    <scope>NUCLEOTIDE SEQUENCE [LARGE SCALE GENOMIC DNA]</scope>
    <source>
        <strain evidence="8">ATCC 700841 / DSM 12885 / JCM 10246 / 7p75a</strain>
    </source>
</reference>
<dbReference type="InterPro" id="IPR050129">
    <property type="entry name" value="Zn_alcohol_dh"/>
</dbReference>
<gene>
    <name evidence="7" type="ordered locus">Tmar_0397</name>
</gene>
<protein>
    <submittedName>
        <fullName evidence="7">Alcohol dehydrogenase GroES domain protein</fullName>
    </submittedName>
</protein>
<keyword evidence="1 4" id="KW-0479">Metal-binding</keyword>
<dbReference type="AlphaFoldDB" id="E6SGA1"/>
<dbReference type="Gene3D" id="3.90.180.10">
    <property type="entry name" value="Medium-chain alcohol dehydrogenases, catalytic domain"/>
    <property type="match status" value="1"/>
</dbReference>
<dbReference type="InterPro" id="IPR013149">
    <property type="entry name" value="ADH-like_C"/>
</dbReference>
<dbReference type="InterPro" id="IPR002328">
    <property type="entry name" value="ADH_Zn_CS"/>
</dbReference>
<proteinExistence type="inferred from homology"/>
<dbReference type="InterPro" id="IPR013154">
    <property type="entry name" value="ADH-like_N"/>
</dbReference>
<dbReference type="EMBL" id="CP002344">
    <property type="protein sequence ID" value="ADU50518.1"/>
    <property type="molecule type" value="Genomic_DNA"/>
</dbReference>
<feature type="region of interest" description="Disordered" evidence="5">
    <location>
        <begin position="341"/>
        <end position="388"/>
    </location>
</feature>
<sequence length="388" mass="41322">MLQGYLAGIRRLTLRQVPVPEPGPGEVVVRIRRALTCGTDLKTFRRGHARLPVPGPFGHEASGVIHAVGEGVQRFRPGDPVMWVPTAPCGACPPCRRGQENLCQRLFEPERMALGAYAEFIRLPAPIVARHLFPKPEHLTFEQAAFLEPLSCVVRGWRRLGRPEEVVVIGTGTIGLLHVMVARALQVPRIVAVGRRPAGLELARQAGATETLAADAQDAAPQVRALFGGEGPAAVIEATGRAEGWQAAAQWVRPGGRVLLFGGLAGGTWVHFEAFRLHYEEVDLIGSFHYTPADVRESYDLLARGRLPVEMLITHRRPLAELPAVFQALDRGEAIKVALIPDGDEPADGTDPGADAAGASLGGGQDPAAGARPPQGGTPRDAAELGAG</sequence>
<evidence type="ECO:0000256" key="4">
    <source>
        <dbReference type="RuleBase" id="RU361277"/>
    </source>
</evidence>
<dbReference type="HOGENOM" id="CLU_026673_11_0_9"/>
<comment type="cofactor">
    <cofactor evidence="4">
        <name>Zn(2+)</name>
        <dbReference type="ChEBI" id="CHEBI:29105"/>
    </cofactor>
</comment>
<keyword evidence="8" id="KW-1185">Reference proteome</keyword>
<evidence type="ECO:0000256" key="1">
    <source>
        <dbReference type="ARBA" id="ARBA00022723"/>
    </source>
</evidence>
<keyword evidence="2 4" id="KW-0862">Zinc</keyword>
<evidence type="ECO:0000256" key="3">
    <source>
        <dbReference type="ARBA" id="ARBA00023002"/>
    </source>
</evidence>
<name>E6SGA1_THEM7</name>
<dbReference type="PROSITE" id="PS00059">
    <property type="entry name" value="ADH_ZINC"/>
    <property type="match status" value="1"/>
</dbReference>
<feature type="compositionally biased region" description="Low complexity" evidence="5">
    <location>
        <begin position="349"/>
        <end position="359"/>
    </location>
</feature>
<organism evidence="7 8">
    <name type="scientific">Thermaerobacter marianensis (strain ATCC 700841 / DSM 12885 / JCM 10246 / 7p75a)</name>
    <dbReference type="NCBI Taxonomy" id="644966"/>
    <lineage>
        <taxon>Bacteria</taxon>
        <taxon>Bacillati</taxon>
        <taxon>Bacillota</taxon>
        <taxon>Clostridia</taxon>
        <taxon>Eubacteriales</taxon>
        <taxon>Clostridiales Family XVII. Incertae Sedis</taxon>
        <taxon>Thermaerobacter</taxon>
    </lineage>
</organism>
<reference evidence="8" key="2">
    <citation type="journal article" date="2010" name="Stand. Genomic Sci.">
        <title>Complete genome sequence of Thermaerobacter marianensis type strain (7p75aT).</title>
        <authorList>
            <person name="Han C."/>
            <person name="Gu W."/>
            <person name="Zhang X."/>
            <person name="Lapidus A."/>
            <person name="Nolan M."/>
            <person name="Copeland A."/>
            <person name="Lucas S."/>
            <person name="Glavina Del Rio T."/>
            <person name="Tice H."/>
            <person name="Cheng J."/>
            <person name="Tapia R."/>
            <person name="Goodwin L."/>
            <person name="Pitluck S."/>
            <person name="Pagani I."/>
            <person name="Ivanova N."/>
            <person name="Mavromatis K."/>
            <person name="Mikhailova N."/>
            <person name="Pati A."/>
            <person name="Chen A."/>
            <person name="Palaniappan K."/>
            <person name="Land M."/>
            <person name="Hauser L."/>
            <person name="Chang Y."/>
            <person name="Jeffries C."/>
            <person name="Schneider S."/>
            <person name="Rohde M."/>
            <person name="Goker M."/>
            <person name="Pukall R."/>
            <person name="Woyke T."/>
            <person name="Bristow J."/>
            <person name="Eisen J."/>
            <person name="Markowitz V."/>
            <person name="Hugenholtz P."/>
            <person name="Kyrpides N."/>
            <person name="Klenk H."/>
            <person name="Detter J."/>
        </authorList>
    </citation>
    <scope>NUCLEOTIDE SEQUENCE [LARGE SCALE GENOMIC DNA]</scope>
    <source>
        <strain evidence="8">ATCC 700841 / DSM 12885 / JCM 10246 / 7p75a</strain>
    </source>
</reference>
<dbReference type="PANTHER" id="PTHR43401:SF2">
    <property type="entry name" value="L-THREONINE 3-DEHYDROGENASE"/>
    <property type="match status" value="1"/>
</dbReference>